<protein>
    <recommendedName>
        <fullName evidence="2">Type II secretion system protein H</fullName>
    </recommendedName>
    <alternativeName>
        <fullName evidence="10">General secretion pathway protein H</fullName>
    </alternativeName>
</protein>
<dbReference type="InterPro" id="IPR049875">
    <property type="entry name" value="TypeII_GspH"/>
</dbReference>
<dbReference type="GO" id="GO:0015627">
    <property type="term" value="C:type II protein secretion system complex"/>
    <property type="evidence" value="ECO:0007669"/>
    <property type="project" value="InterPro"/>
</dbReference>
<evidence type="ECO:0000313" key="13">
    <source>
        <dbReference type="EMBL" id="TQV73922.1"/>
    </source>
</evidence>
<keyword evidence="8 11" id="KW-0472">Membrane</keyword>
<evidence type="ECO:0000256" key="1">
    <source>
        <dbReference type="ARBA" id="ARBA00004377"/>
    </source>
</evidence>
<evidence type="ECO:0000259" key="12">
    <source>
        <dbReference type="Pfam" id="PF12019"/>
    </source>
</evidence>
<dbReference type="Gene3D" id="3.55.40.10">
    <property type="entry name" value="minor pseudopilin epsh domain"/>
    <property type="match status" value="1"/>
</dbReference>
<dbReference type="AlphaFoldDB" id="A0A545T9N5"/>
<evidence type="ECO:0000256" key="3">
    <source>
        <dbReference type="ARBA" id="ARBA00022475"/>
    </source>
</evidence>
<evidence type="ECO:0000256" key="5">
    <source>
        <dbReference type="ARBA" id="ARBA00022519"/>
    </source>
</evidence>
<keyword evidence="6 11" id="KW-0812">Transmembrane</keyword>
<evidence type="ECO:0000256" key="8">
    <source>
        <dbReference type="ARBA" id="ARBA00023136"/>
    </source>
</evidence>
<evidence type="ECO:0000256" key="9">
    <source>
        <dbReference type="ARBA" id="ARBA00025772"/>
    </source>
</evidence>
<evidence type="ECO:0000256" key="7">
    <source>
        <dbReference type="ARBA" id="ARBA00022989"/>
    </source>
</evidence>
<dbReference type="GO" id="GO:0005886">
    <property type="term" value="C:plasma membrane"/>
    <property type="evidence" value="ECO:0007669"/>
    <property type="project" value="UniProtKB-SubCell"/>
</dbReference>
<name>A0A545T9N5_9GAMM</name>
<evidence type="ECO:0000256" key="11">
    <source>
        <dbReference type="SAM" id="Phobius"/>
    </source>
</evidence>
<comment type="subcellular location">
    <subcellularLocation>
        <location evidence="1">Cell inner membrane</location>
        <topology evidence="1">Single-pass membrane protein</topology>
    </subcellularLocation>
</comment>
<accession>A0A545T9N5</accession>
<dbReference type="RefSeq" id="WP_142942629.1">
    <property type="nucleotide sequence ID" value="NZ_VIKR01000003.1"/>
</dbReference>
<evidence type="ECO:0000256" key="10">
    <source>
        <dbReference type="ARBA" id="ARBA00030775"/>
    </source>
</evidence>
<keyword evidence="14" id="KW-1185">Reference proteome</keyword>
<proteinExistence type="inferred from homology"/>
<dbReference type="Proteomes" id="UP000317839">
    <property type="component" value="Unassembled WGS sequence"/>
</dbReference>
<feature type="domain" description="General secretion pathway GspH" evidence="12">
    <location>
        <begin position="52"/>
        <end position="178"/>
    </location>
</feature>
<gene>
    <name evidence="13" type="primary">gspH</name>
    <name evidence="13" type="ORF">FLL45_13750</name>
</gene>
<dbReference type="SUPFAM" id="SSF54523">
    <property type="entry name" value="Pili subunits"/>
    <property type="match status" value="1"/>
</dbReference>
<feature type="transmembrane region" description="Helical" evidence="11">
    <location>
        <begin position="20"/>
        <end position="40"/>
    </location>
</feature>
<evidence type="ECO:0000256" key="4">
    <source>
        <dbReference type="ARBA" id="ARBA00022481"/>
    </source>
</evidence>
<dbReference type="InterPro" id="IPR012902">
    <property type="entry name" value="N_methyl_site"/>
</dbReference>
<dbReference type="Pfam" id="PF07963">
    <property type="entry name" value="N_methyl"/>
    <property type="match status" value="1"/>
</dbReference>
<dbReference type="NCBIfam" id="TIGR02532">
    <property type="entry name" value="IV_pilin_GFxxxE"/>
    <property type="match status" value="1"/>
</dbReference>
<keyword evidence="3" id="KW-1003">Cell membrane</keyword>
<dbReference type="InterPro" id="IPR045584">
    <property type="entry name" value="Pilin-like"/>
</dbReference>
<keyword evidence="7 11" id="KW-1133">Transmembrane helix</keyword>
<evidence type="ECO:0000256" key="6">
    <source>
        <dbReference type="ARBA" id="ARBA00022692"/>
    </source>
</evidence>
<evidence type="ECO:0000313" key="14">
    <source>
        <dbReference type="Proteomes" id="UP000317839"/>
    </source>
</evidence>
<keyword evidence="5" id="KW-0997">Cell inner membrane</keyword>
<keyword evidence="4" id="KW-0488">Methylation</keyword>
<dbReference type="NCBIfam" id="TIGR01708">
    <property type="entry name" value="typeII_sec_gspH"/>
    <property type="match status" value="1"/>
</dbReference>
<sequence>MATQFVRPVKFAINRGFSLIEILVAMAIIALLAGLAIPFMGNSNDKYARQEINRLLAAVELVRDMAVIQNREYGLTIDEDGYQFLILDDEDPEAPPRWKIISDVKALNQYEFPEEVEVNVAIDGENIFDSAEDDVEIFEEDVNIFEDEEEEEQVDPPQIYFLSTGEQNQFTLAVASNDQFQSDREEPKFYRIKGELSGVLEYQGPLPGNLFQDIDRDYTDYLEDDS</sequence>
<evidence type="ECO:0000256" key="2">
    <source>
        <dbReference type="ARBA" id="ARBA00021549"/>
    </source>
</evidence>
<dbReference type="EMBL" id="VIKR01000003">
    <property type="protein sequence ID" value="TQV73922.1"/>
    <property type="molecule type" value="Genomic_DNA"/>
</dbReference>
<comment type="caution">
    <text evidence="13">The sequence shown here is derived from an EMBL/GenBank/DDBJ whole genome shotgun (WGS) entry which is preliminary data.</text>
</comment>
<comment type="similarity">
    <text evidence="9">Belongs to the GSP H family.</text>
</comment>
<dbReference type="GO" id="GO:0015628">
    <property type="term" value="P:protein secretion by the type II secretion system"/>
    <property type="evidence" value="ECO:0007669"/>
    <property type="project" value="InterPro"/>
</dbReference>
<dbReference type="InterPro" id="IPR022346">
    <property type="entry name" value="T2SS_GspH"/>
</dbReference>
<dbReference type="Pfam" id="PF12019">
    <property type="entry name" value="GspH"/>
    <property type="match status" value="1"/>
</dbReference>
<dbReference type="OrthoDB" id="5730913at2"/>
<organism evidence="13 14">
    <name type="scientific">Aliikangiella marina</name>
    <dbReference type="NCBI Taxonomy" id="1712262"/>
    <lineage>
        <taxon>Bacteria</taxon>
        <taxon>Pseudomonadati</taxon>
        <taxon>Pseudomonadota</taxon>
        <taxon>Gammaproteobacteria</taxon>
        <taxon>Oceanospirillales</taxon>
        <taxon>Pleioneaceae</taxon>
        <taxon>Aliikangiella</taxon>
    </lineage>
</organism>
<reference evidence="13 14" key="1">
    <citation type="submission" date="2019-06" db="EMBL/GenBank/DDBJ databases">
        <title>Draft genome of Aliikangiella marina GYP-15.</title>
        <authorList>
            <person name="Wang G."/>
        </authorList>
    </citation>
    <scope>NUCLEOTIDE SEQUENCE [LARGE SCALE GENOMIC DNA]</scope>
    <source>
        <strain evidence="13 14">GYP-15</strain>
    </source>
</reference>
<dbReference type="PRINTS" id="PR00885">
    <property type="entry name" value="BCTERIALGSPH"/>
</dbReference>
<dbReference type="PROSITE" id="PS00409">
    <property type="entry name" value="PROKAR_NTER_METHYL"/>
    <property type="match status" value="1"/>
</dbReference>
<dbReference type="InterPro" id="IPR002416">
    <property type="entry name" value="T2SS_protein-GspH"/>
</dbReference>